<dbReference type="SUPFAM" id="SSF53335">
    <property type="entry name" value="S-adenosyl-L-methionine-dependent methyltransferases"/>
    <property type="match status" value="1"/>
</dbReference>
<dbReference type="InterPro" id="IPR029063">
    <property type="entry name" value="SAM-dependent_MTases_sf"/>
</dbReference>
<name>A0A549SCX0_METSR</name>
<dbReference type="EMBL" id="VJMF01000113">
    <property type="protein sequence ID" value="TRL23894.1"/>
    <property type="molecule type" value="Genomic_DNA"/>
</dbReference>
<protein>
    <submittedName>
        <fullName evidence="1">Class I SAM-dependent methyltransferase</fullName>
    </submittedName>
</protein>
<keyword evidence="1" id="KW-0808">Transferase</keyword>
<keyword evidence="1" id="KW-0489">Methyltransferase</keyword>
<organism evidence="1 2">
    <name type="scientific">Methylosinus sporium</name>
    <dbReference type="NCBI Taxonomy" id="428"/>
    <lineage>
        <taxon>Bacteria</taxon>
        <taxon>Pseudomonadati</taxon>
        <taxon>Pseudomonadota</taxon>
        <taxon>Alphaproteobacteria</taxon>
        <taxon>Hyphomicrobiales</taxon>
        <taxon>Methylocystaceae</taxon>
        <taxon>Methylosinus</taxon>
    </lineage>
</organism>
<dbReference type="Gene3D" id="3.40.50.150">
    <property type="entry name" value="Vaccinia Virus protein VP39"/>
    <property type="match status" value="1"/>
</dbReference>
<dbReference type="GO" id="GO:0032259">
    <property type="term" value="P:methylation"/>
    <property type="evidence" value="ECO:0007669"/>
    <property type="project" value="UniProtKB-KW"/>
</dbReference>
<evidence type="ECO:0000313" key="2">
    <source>
        <dbReference type="Proteomes" id="UP000316781"/>
    </source>
</evidence>
<sequence>MILDKPRSNLVLAPQLIAEIAAKNPMHSVFVGRALAGLAPDEMDRFEQYLCFCAGNGTSIDYIAESYLTVVQDTIAEQMYFFRHGRYRHSTFEQVAEFVYNNSDYMNRYMYGLVITAFLWPNHVEMARFFAGHLPRDRRGAYLEIGPGHGYYMMTAVSQSSYDDFTGVDISQASVAQTGALIRFFTPDAVSKVSLYHCDFLVAETLPRASFDAIVMGEVLEHVESPELFLGRIAELARPGAFIYVTTCINAPAIDHIYLWRTVEELESVIVRSGLEIERDLRLPHDGATLEQAMTQKLSINVAYVLRKP</sequence>
<gene>
    <name evidence="1" type="ORF">FM996_20675</name>
</gene>
<dbReference type="RefSeq" id="WP_142864608.1">
    <property type="nucleotide sequence ID" value="NZ_VJMF01000113.1"/>
</dbReference>
<dbReference type="Pfam" id="PF13489">
    <property type="entry name" value="Methyltransf_23"/>
    <property type="match status" value="1"/>
</dbReference>
<dbReference type="GO" id="GO:0008168">
    <property type="term" value="F:methyltransferase activity"/>
    <property type="evidence" value="ECO:0007669"/>
    <property type="project" value="UniProtKB-KW"/>
</dbReference>
<dbReference type="AlphaFoldDB" id="A0A549SCX0"/>
<proteinExistence type="predicted"/>
<dbReference type="Proteomes" id="UP000316781">
    <property type="component" value="Unassembled WGS sequence"/>
</dbReference>
<dbReference type="CDD" id="cd02440">
    <property type="entry name" value="AdoMet_MTases"/>
    <property type="match status" value="1"/>
</dbReference>
<dbReference type="PANTHER" id="PTHR43861:SF6">
    <property type="entry name" value="METHYLTRANSFERASE TYPE 11"/>
    <property type="match status" value="1"/>
</dbReference>
<accession>A0A549SCX0</accession>
<reference evidence="1 2" key="1">
    <citation type="submission" date="2019-07" db="EMBL/GenBank/DDBJ databases">
        <title>Ln-dependent methylotrophs.</title>
        <authorList>
            <person name="Tani A."/>
        </authorList>
    </citation>
    <scope>NUCLEOTIDE SEQUENCE [LARGE SCALE GENOMIC DNA]</scope>
    <source>
        <strain evidence="1 2">SM89A</strain>
    </source>
</reference>
<evidence type="ECO:0000313" key="1">
    <source>
        <dbReference type="EMBL" id="TRL23894.1"/>
    </source>
</evidence>
<dbReference type="PANTHER" id="PTHR43861">
    <property type="entry name" value="TRANS-ACONITATE 2-METHYLTRANSFERASE-RELATED"/>
    <property type="match status" value="1"/>
</dbReference>
<comment type="caution">
    <text evidence="1">The sequence shown here is derived from an EMBL/GenBank/DDBJ whole genome shotgun (WGS) entry which is preliminary data.</text>
</comment>